<comment type="caution">
    <text evidence="3">The sequence shown here is derived from an EMBL/GenBank/DDBJ whole genome shotgun (WGS) entry which is preliminary data.</text>
</comment>
<dbReference type="Pfam" id="PF08241">
    <property type="entry name" value="Methyltransf_11"/>
    <property type="match status" value="1"/>
</dbReference>
<dbReference type="SUPFAM" id="SSF53756">
    <property type="entry name" value="UDP-Glycosyltransferase/glycogen phosphorylase"/>
    <property type="match status" value="1"/>
</dbReference>
<dbReference type="GO" id="GO:0008168">
    <property type="term" value="F:methyltransferase activity"/>
    <property type="evidence" value="ECO:0007669"/>
    <property type="project" value="UniProtKB-KW"/>
</dbReference>
<feature type="coiled-coil region" evidence="1">
    <location>
        <begin position="662"/>
        <end position="694"/>
    </location>
</feature>
<reference evidence="3 4" key="1">
    <citation type="submission" date="2023-12" db="EMBL/GenBank/DDBJ databases">
        <title>Whole genome sequencing of Paenibacillus phoenicis isolated from the Phoenix Mars Lander spacecraft assembly facility.</title>
        <authorList>
            <person name="Garcia A."/>
            <person name="Venkateswaran K."/>
        </authorList>
    </citation>
    <scope>NUCLEOTIDE SEQUENCE [LARGE SCALE GENOMIC DNA]</scope>
    <source>
        <strain evidence="3 4">3PO2SA</strain>
    </source>
</reference>
<dbReference type="GO" id="GO:0032259">
    <property type="term" value="P:methylation"/>
    <property type="evidence" value="ECO:0007669"/>
    <property type="project" value="UniProtKB-KW"/>
</dbReference>
<dbReference type="RefSeq" id="WP_323077891.1">
    <property type="nucleotide sequence ID" value="NZ_JAYERP010000001.1"/>
</dbReference>
<protein>
    <submittedName>
        <fullName evidence="3">Methyltransferase domain-containing protein</fullName>
    </submittedName>
</protein>
<dbReference type="PANTHER" id="PTHR43591:SF24">
    <property type="entry name" value="2-METHOXY-6-POLYPRENYL-1,4-BENZOQUINOL METHYLASE, MITOCHONDRIAL"/>
    <property type="match status" value="1"/>
</dbReference>
<evidence type="ECO:0000313" key="4">
    <source>
        <dbReference type="Proteomes" id="UP001292216"/>
    </source>
</evidence>
<feature type="domain" description="Methyltransferase type 11" evidence="2">
    <location>
        <begin position="32"/>
        <end position="123"/>
    </location>
</feature>
<dbReference type="Gene3D" id="3.40.50.12580">
    <property type="match status" value="1"/>
</dbReference>
<feature type="coiled-coil region" evidence="1">
    <location>
        <begin position="567"/>
        <end position="594"/>
    </location>
</feature>
<dbReference type="InterPro" id="IPR029063">
    <property type="entry name" value="SAM-dependent_MTases_sf"/>
</dbReference>
<keyword evidence="4" id="KW-1185">Reference proteome</keyword>
<proteinExistence type="predicted"/>
<dbReference type="SUPFAM" id="SSF53335">
    <property type="entry name" value="S-adenosyl-L-methionine-dependent methyltransferases"/>
    <property type="match status" value="1"/>
</dbReference>
<dbReference type="Proteomes" id="UP001292216">
    <property type="component" value="Unassembled WGS sequence"/>
</dbReference>
<name>A0ABU5PMW0_9BACL</name>
<evidence type="ECO:0000313" key="3">
    <source>
        <dbReference type="EMBL" id="MEA3571283.1"/>
    </source>
</evidence>
<sequence length="694" mass="80705">MESQQRYAANSFNKVAQMQLMNMISPLATKVLDLGCGDGQTSRMLQELLPNAKVYGLTANKEEAETNSDDQLKIVFGDAHHLPFEDNFFDVVYARHVLEHCIAPYIAIKELNRVLSLGGQVVIAVPENNEWADSYPDHYSVLSKTMWEKLFVQCGFKVKQSLKGSWFAWGAAAELPELRFELEKTSDLATGKDLVHVFTPKVGEQLVDPPQLITQKQLVFVFHNLVTYESLRNVLIELSKREIEFDIIVPTSNNDNNAQRMFEDTARIIKREFPNVRLGVDNLNTHYKIAFYPFLPFFFSVDCDYVVRYQYGIGKASYNFDVWSMNFDYILCQSPYDYKALRNYTQAKLLGNPKFIKEVDRKSQSEKFSILYMPTYGELSSIDDWFDFIKTLSQKYYVRIKLHHMTLYYEPERVTKIKEIFKDEDIFTHEHLLSTLYESTDLVISDTSGAIFDSVQYGVPVAIIKKNQQVYQEEQISLEELLVSEGKVTAIYQDENLDKIESIRANYNEYYEKVLQLKKEIFPIKEKDALENYCSFILNLLNDNVDKTALIINRKKQSYLHQLDKTVVLKTKLLENLEETYELQKQEILSLLNEYKVRVGELSEQVVKLDGQNLNKDTRIMELSKKLNSVLESQTEKDNRIRELSETIVSLQSLQIEKDARIQELSENVIYLKNKLALAEKNNEQEEEQEQINE</sequence>
<dbReference type="PANTHER" id="PTHR43591">
    <property type="entry name" value="METHYLTRANSFERASE"/>
    <property type="match status" value="1"/>
</dbReference>
<organism evidence="3 4">
    <name type="scientific">Paenibacillus phoenicis</name>
    <dbReference type="NCBI Taxonomy" id="554117"/>
    <lineage>
        <taxon>Bacteria</taxon>
        <taxon>Bacillati</taxon>
        <taxon>Bacillota</taxon>
        <taxon>Bacilli</taxon>
        <taxon>Bacillales</taxon>
        <taxon>Paenibacillaceae</taxon>
        <taxon>Paenibacillus</taxon>
    </lineage>
</organism>
<dbReference type="EMBL" id="JAYERP010000001">
    <property type="protein sequence ID" value="MEA3571283.1"/>
    <property type="molecule type" value="Genomic_DNA"/>
</dbReference>
<keyword evidence="3" id="KW-0808">Transferase</keyword>
<dbReference type="InterPro" id="IPR043148">
    <property type="entry name" value="TagF_C"/>
</dbReference>
<keyword evidence="3" id="KW-0489">Methyltransferase</keyword>
<accession>A0ABU5PMW0</accession>
<dbReference type="InterPro" id="IPR013216">
    <property type="entry name" value="Methyltransf_11"/>
</dbReference>
<evidence type="ECO:0000259" key="2">
    <source>
        <dbReference type="Pfam" id="PF08241"/>
    </source>
</evidence>
<dbReference type="Gene3D" id="3.40.50.150">
    <property type="entry name" value="Vaccinia Virus protein VP39"/>
    <property type="match status" value="1"/>
</dbReference>
<gene>
    <name evidence="3" type="ORF">U9M73_15115</name>
</gene>
<dbReference type="CDD" id="cd02440">
    <property type="entry name" value="AdoMet_MTases"/>
    <property type="match status" value="1"/>
</dbReference>
<evidence type="ECO:0000256" key="1">
    <source>
        <dbReference type="SAM" id="Coils"/>
    </source>
</evidence>
<keyword evidence="1" id="KW-0175">Coiled coil</keyword>